<organism evidence="8 9">
    <name type="scientific">Lasiodiplodia hormozganensis</name>
    <dbReference type="NCBI Taxonomy" id="869390"/>
    <lineage>
        <taxon>Eukaryota</taxon>
        <taxon>Fungi</taxon>
        <taxon>Dikarya</taxon>
        <taxon>Ascomycota</taxon>
        <taxon>Pezizomycotina</taxon>
        <taxon>Dothideomycetes</taxon>
        <taxon>Dothideomycetes incertae sedis</taxon>
        <taxon>Botryosphaeriales</taxon>
        <taxon>Botryosphaeriaceae</taxon>
        <taxon>Lasiodiplodia</taxon>
    </lineage>
</organism>
<sequence length="731" mass="78687">MPALPHDRNAAMHATIDALRTASTLPAKQRGEKVNAVVDAVCSHAYQHGLSRDHLQSIVAIVTRRNHLDQTSLTNLIKNLYPADRVSSDIVLTIVGSLGHGQAKPSAATQAALLKWIIAVIDALQDATVLSKLYGVLFNMLDTMTLRTPLCHLLSLITRRKHVRPFRIQQLLEMVRGSGQDPALVGLLRVYKDYYPEIIVGNAASGRTSFASAAQDEWRQRLQVIQDANADSNEQLHAQQDGFKVIRRGAKRAKASILPDVHTSYANEKSVTLEEVNSADGLVKNLERIELPNQLLASFKDPLLQKYLILKPSDTAAHRLELWLESYLREALETIASGTKNPDRFDELLDGMLNYTKATKDFKEFKASYLSPAEAAIVTSGTVDAYDRLVTFYTALVQNWNHAANTSRPDSGDAANDITTSTDFTGLTTHISNTILSLLTSQQHTPISTTTTILTYYTTLSTLSSGLTPLTIPTAPTLYTLLFQPSLATLSHLCTLLATYKRAFEADLQDHTTTAANLPRAVTNAFNGYLMDVANLLWRSRALTSTDPNAMACLCAPGVAAALHAYVSTTLPPVLIPSANDNTTASAPGTGPDYTLAALFGLPHNALTAPLARAAFRDLEDAHHGTSGSSNAPRHPPGPVTQRTLHRLARAANNGNGNGNGNGGGAAGGGGGGLELSWKAYRVCVLEWLAERGVRGLRDFMFVTMKDLMKESAAAAAAAAKTGATTTTATA</sequence>
<keyword evidence="9" id="KW-1185">Reference proteome</keyword>
<evidence type="ECO:0000256" key="7">
    <source>
        <dbReference type="SAM" id="MobiDB-lite"/>
    </source>
</evidence>
<evidence type="ECO:0000313" key="9">
    <source>
        <dbReference type="Proteomes" id="UP001175001"/>
    </source>
</evidence>
<dbReference type="CDD" id="cd22647">
    <property type="entry name" value="CTF3_NTD_HEAT"/>
    <property type="match status" value="1"/>
</dbReference>
<evidence type="ECO:0000256" key="1">
    <source>
        <dbReference type="ARBA" id="ARBA00004123"/>
    </source>
</evidence>
<name>A0AA39YB82_9PEZI</name>
<reference evidence="8" key="1">
    <citation type="submission" date="2023-06" db="EMBL/GenBank/DDBJ databases">
        <title>Multi-omics analyses reveal the molecular pathogenesis toolkit of Lasiodiplodia hormozganensis, a cross-kingdom pathogen.</title>
        <authorList>
            <person name="Felix C."/>
            <person name="Meneses R."/>
            <person name="Goncalves M.F.M."/>
            <person name="Tilleman L."/>
            <person name="Duarte A.S."/>
            <person name="Jorrin-Novo J.V."/>
            <person name="Van De Peer Y."/>
            <person name="Deforce D."/>
            <person name="Van Nieuwerburgh F."/>
            <person name="Esteves A.C."/>
            <person name="Alves A."/>
        </authorList>
    </citation>
    <scope>NUCLEOTIDE SEQUENCE</scope>
    <source>
        <strain evidence="8">CBS 339.90</strain>
    </source>
</reference>
<accession>A0AA39YB82</accession>
<dbReference type="GO" id="GO:0005634">
    <property type="term" value="C:nucleus"/>
    <property type="evidence" value="ECO:0007669"/>
    <property type="project" value="UniProtKB-SubCell"/>
</dbReference>
<evidence type="ECO:0000256" key="5">
    <source>
        <dbReference type="ARBA" id="ARBA00023242"/>
    </source>
</evidence>
<dbReference type="InterPro" id="IPR012485">
    <property type="entry name" value="CENP-I"/>
</dbReference>
<protein>
    <submittedName>
        <fullName evidence="8">Inner centromere protein mis6</fullName>
    </submittedName>
</protein>
<evidence type="ECO:0000256" key="2">
    <source>
        <dbReference type="ARBA" id="ARBA00004584"/>
    </source>
</evidence>
<dbReference type="AlphaFoldDB" id="A0AA39YB82"/>
<proteinExistence type="inferred from homology"/>
<keyword evidence="6" id="KW-0137">Centromere</keyword>
<gene>
    <name evidence="8" type="primary">mis6</name>
    <name evidence="8" type="ORF">DIS24_g7330</name>
</gene>
<evidence type="ECO:0000256" key="3">
    <source>
        <dbReference type="ARBA" id="ARBA00005470"/>
    </source>
</evidence>
<feature type="region of interest" description="Disordered" evidence="7">
    <location>
        <begin position="622"/>
        <end position="641"/>
    </location>
</feature>
<dbReference type="GO" id="GO:0000070">
    <property type="term" value="P:mitotic sister chromatid segregation"/>
    <property type="evidence" value="ECO:0007669"/>
    <property type="project" value="TreeGrafter"/>
</dbReference>
<comment type="similarity">
    <text evidence="3">Belongs to the CENP-I/CTF3 family.</text>
</comment>
<dbReference type="Pfam" id="PF07778">
    <property type="entry name" value="CENP-I"/>
    <property type="match status" value="1"/>
</dbReference>
<keyword evidence="4" id="KW-0158">Chromosome</keyword>
<dbReference type="EMBL" id="JAUJDW010000042">
    <property type="protein sequence ID" value="KAK0647850.1"/>
    <property type="molecule type" value="Genomic_DNA"/>
</dbReference>
<dbReference type="GO" id="GO:0034080">
    <property type="term" value="P:CENP-A containing chromatin assembly"/>
    <property type="evidence" value="ECO:0007669"/>
    <property type="project" value="TreeGrafter"/>
</dbReference>
<dbReference type="Proteomes" id="UP001175001">
    <property type="component" value="Unassembled WGS sequence"/>
</dbReference>
<dbReference type="PANTHER" id="PTHR48208:SF2">
    <property type="entry name" value="CENTROMERE PROTEIN I"/>
    <property type="match status" value="1"/>
</dbReference>
<dbReference type="GO" id="GO:0000939">
    <property type="term" value="C:inner kinetochore"/>
    <property type="evidence" value="ECO:0007669"/>
    <property type="project" value="TreeGrafter"/>
</dbReference>
<keyword evidence="5" id="KW-0539">Nucleus</keyword>
<evidence type="ECO:0000256" key="6">
    <source>
        <dbReference type="ARBA" id="ARBA00023328"/>
    </source>
</evidence>
<dbReference type="PANTHER" id="PTHR48208">
    <property type="entry name" value="CENTROMERE PROTEIN I"/>
    <property type="match status" value="1"/>
</dbReference>
<comment type="subcellular location">
    <subcellularLocation>
        <location evidence="2">Chromosome</location>
        <location evidence="2">Centromere</location>
    </subcellularLocation>
    <subcellularLocation>
        <location evidence="1">Nucleus</location>
    </subcellularLocation>
</comment>
<evidence type="ECO:0000313" key="8">
    <source>
        <dbReference type="EMBL" id="KAK0647850.1"/>
    </source>
</evidence>
<evidence type="ECO:0000256" key="4">
    <source>
        <dbReference type="ARBA" id="ARBA00022454"/>
    </source>
</evidence>
<comment type="caution">
    <text evidence="8">The sequence shown here is derived from an EMBL/GenBank/DDBJ whole genome shotgun (WGS) entry which is preliminary data.</text>
</comment>